<proteinExistence type="predicted"/>
<gene>
    <name evidence="2" type="ORF">Ah1_00349</name>
</gene>
<evidence type="ECO:0000313" key="3">
    <source>
        <dbReference type="Proteomes" id="UP000240934"/>
    </source>
</evidence>
<organism evidence="2 3">
    <name type="scientific">Aeromonas phage Ah1</name>
    <dbReference type="NCBI Taxonomy" id="2053701"/>
    <lineage>
        <taxon>Viruses</taxon>
        <taxon>Duplodnaviria</taxon>
        <taxon>Heunggongvirae</taxon>
        <taxon>Uroviricota</taxon>
        <taxon>Caudoviricetes</taxon>
        <taxon>Pantevenvirales</taxon>
        <taxon>Straboviridae</taxon>
        <taxon>Cinqassovirus</taxon>
        <taxon>Cinqassovirus ah1</taxon>
    </lineage>
</organism>
<evidence type="ECO:0000313" key="2">
    <source>
        <dbReference type="EMBL" id="AUE22867.1"/>
    </source>
</evidence>
<keyword evidence="1" id="KW-0472">Membrane</keyword>
<keyword evidence="1" id="KW-1133">Transmembrane helix</keyword>
<feature type="transmembrane region" description="Helical" evidence="1">
    <location>
        <begin position="21"/>
        <end position="41"/>
    </location>
</feature>
<feature type="transmembrane region" description="Helical" evidence="1">
    <location>
        <begin position="47"/>
        <end position="65"/>
    </location>
</feature>
<evidence type="ECO:0000256" key="1">
    <source>
        <dbReference type="SAM" id="Phobius"/>
    </source>
</evidence>
<dbReference type="Proteomes" id="UP000240934">
    <property type="component" value="Segment"/>
</dbReference>
<accession>A0A2H4YFD3</accession>
<protein>
    <submittedName>
        <fullName evidence="2">Uncharacterized protein</fullName>
    </submittedName>
</protein>
<dbReference type="EMBL" id="MG250483">
    <property type="protein sequence ID" value="AUE22867.1"/>
    <property type="molecule type" value="Genomic_DNA"/>
</dbReference>
<reference evidence="2 3" key="1">
    <citation type="submission" date="2017-10" db="EMBL/GenBank/DDBJ databases">
        <title>Antibacterial composition for extension of chilled fish shelf life and decreasing of risk of food-borne infections, bacteriophage strains for its preparation.</title>
        <authorList>
            <person name="Zulkarneev E.R."/>
            <person name="Aleshkin A.V."/>
            <person name="Rubalsky O.V."/>
            <person name="Kiseleva I.A."/>
            <person name="Rubalskii E.O."/>
            <person name="Lebedev S.N."/>
        </authorList>
    </citation>
    <scope>NUCLEOTIDE SEQUENCE [LARGE SCALE GENOMIC DNA]</scope>
</reference>
<sequence length="140" mass="16315">MLLATRLNRAMKQERIEWQSLCRGFGVFGIVIVACNVLAMFVDGKTAWVLGFKIWCSLFMLATFIKSYQIESKRYLIGNKFKHILIFDYLCRLSDAKEISDEVADKFDRMTPQEREEINKKLNIQLLLSYLIAATIFLSF</sequence>
<name>A0A2H4YFD3_9CAUD</name>
<dbReference type="PROSITE" id="PS51257">
    <property type="entry name" value="PROKAR_LIPOPROTEIN"/>
    <property type="match status" value="1"/>
</dbReference>
<keyword evidence="1" id="KW-0812">Transmembrane</keyword>
<keyword evidence="3" id="KW-1185">Reference proteome</keyword>